<comment type="caution">
    <text evidence="2">The sequence shown here is derived from an EMBL/GenBank/DDBJ whole genome shotgun (WGS) entry which is preliminary data.</text>
</comment>
<feature type="compositionally biased region" description="Basic and acidic residues" evidence="1">
    <location>
        <begin position="11"/>
        <end position="32"/>
    </location>
</feature>
<name>A0A2H6KG01_9APIC</name>
<sequence>MLRRRAGTHGFRPEPSGRAHKSQTHDRGLSKKDVIRSVRKRRVLKRRIVDDGDVSEPANDAGNCDCGCDRHIKRRLSLLLQRFFASKQRWMDSLKVERRRPAELERVSAAIQQNGLHALASDNLDLDTIELDISRQQWISDHEDLCRVRQALLVFCLVNNVGYWQGLHDVAAALVRLKPKPSVGELAAILEKLIWRFAAILMRTTDENIVTDASKMAAKWRLMFLFFFPRAATDLERVSDSNSWNINWFLTLGFYRFGCAYIALAYAYTAILCSAGCMTAFMYHELGYLGIRGYMTYRLQKNQQISHPNANLFEEEIGEETISRAVTNSKMILLTPEELINVSRNLYDTLNDKECEMAEFPILPILKMSNFLYNRSPLILYKNHDLQPKNVVQIGISDIFKENETQRPAEAPTRQSQVVARELLKRVAEARQHSKISDRLNNELLNVYLKNLYANVLKKSFIFPSRFEGAIARKATFTYHIIDVRSQYLTYGEALQFFFGDINVTYLTDSQLNDFARGVNHTQTFTVWLIVTDDGFENPSDSASTESLNRGIALYWMLSRTCTGVAILKGGYKALLKWKKLPVPAKINIPFFKKIMDWMPMGKDQGPKIAIQNVVAAIDDTFSDLSGRIKHEVTSRIGLFRRNSRRSARSTDGKEHHKPKKKVACMRYVVRVAIKSLGYVTFGSNGAIKLNGIIWHPSTFARHANNPLASVILYLANLFQITSADGFQEIVPRGADLKMARDITKRPMSDFGQRLTNCTLLLHRNRRTTDVVPVDRVLSLAVKMSHRCAHAMHKDAAETWWVTIATDRTANAAPLAGEMVLNTYIAISLEGGGDSDYDDSLDEDSECNGDFWRGKHTAYNQCWGQQEFCASNSTLVESFAALEKGLDGISGGGMVERGVAPIDLSLLNANTALTYQRAVPREPSICSERRPHVFSRRIKSQSKSVEVNTSTPNTQTVPTNAVNRSKNVFLPRNQLKRALIARNISGQGHNTYSSV</sequence>
<dbReference type="VEuPathDB" id="PiroplasmaDB:BOVATA_034150"/>
<dbReference type="AlphaFoldDB" id="A0A2H6KG01"/>
<feature type="region of interest" description="Disordered" evidence="1">
    <location>
        <begin position="1"/>
        <end position="32"/>
    </location>
</feature>
<evidence type="ECO:0000313" key="2">
    <source>
        <dbReference type="EMBL" id="GBE61922.1"/>
    </source>
</evidence>
<evidence type="ECO:0000256" key="1">
    <source>
        <dbReference type="SAM" id="MobiDB-lite"/>
    </source>
</evidence>
<organism evidence="2 3">
    <name type="scientific">Babesia ovata</name>
    <dbReference type="NCBI Taxonomy" id="189622"/>
    <lineage>
        <taxon>Eukaryota</taxon>
        <taxon>Sar</taxon>
        <taxon>Alveolata</taxon>
        <taxon>Apicomplexa</taxon>
        <taxon>Aconoidasida</taxon>
        <taxon>Piroplasmida</taxon>
        <taxon>Babesiidae</taxon>
        <taxon>Babesia</taxon>
    </lineage>
</organism>
<accession>A0A2H6KG01</accession>
<keyword evidence="3" id="KW-1185">Reference proteome</keyword>
<proteinExistence type="predicted"/>
<dbReference type="GeneID" id="39875692"/>
<dbReference type="OrthoDB" id="361497at2759"/>
<evidence type="ECO:0000313" key="3">
    <source>
        <dbReference type="Proteomes" id="UP000236319"/>
    </source>
</evidence>
<reference evidence="2 3" key="1">
    <citation type="journal article" date="2017" name="BMC Genomics">
        <title>Whole-genome assembly of Babesia ovata and comparative genomics between closely related pathogens.</title>
        <authorList>
            <person name="Yamagishi J."/>
            <person name="Asada M."/>
            <person name="Hakimi H."/>
            <person name="Tanaka T.Q."/>
            <person name="Sugimoto C."/>
            <person name="Kawazu S."/>
        </authorList>
    </citation>
    <scope>NUCLEOTIDE SEQUENCE [LARGE SCALE GENOMIC DNA]</scope>
    <source>
        <strain evidence="2 3">Miyake</strain>
    </source>
</reference>
<protein>
    <submittedName>
        <fullName evidence="2">TBC domain-containing protein, putative</fullName>
    </submittedName>
</protein>
<dbReference type="Proteomes" id="UP000236319">
    <property type="component" value="Unassembled WGS sequence"/>
</dbReference>
<dbReference type="EMBL" id="BDSA01000003">
    <property type="protein sequence ID" value="GBE61922.1"/>
    <property type="molecule type" value="Genomic_DNA"/>
</dbReference>
<gene>
    <name evidence="2" type="ORF">BOVATA_034150</name>
</gene>
<dbReference type="RefSeq" id="XP_028868165.1">
    <property type="nucleotide sequence ID" value="XM_029012332.1"/>
</dbReference>